<evidence type="ECO:0000313" key="1">
    <source>
        <dbReference type="EMBL" id="KAA6311797.1"/>
    </source>
</evidence>
<reference evidence="1 2" key="1">
    <citation type="submission" date="2019-03" db="EMBL/GenBank/DDBJ databases">
        <title>Single cell metagenomics reveals metabolic interactions within the superorganism composed of flagellate Streblomastix strix and complex community of Bacteroidetes bacteria on its surface.</title>
        <authorList>
            <person name="Treitli S.C."/>
            <person name="Kolisko M."/>
            <person name="Husnik F."/>
            <person name="Keeling P."/>
            <person name="Hampl V."/>
        </authorList>
    </citation>
    <scope>NUCLEOTIDE SEQUENCE [LARGE SCALE GENOMIC DNA]</scope>
    <source>
        <strain evidence="1">ST1C</strain>
    </source>
</reference>
<protein>
    <submittedName>
        <fullName evidence="1">Uncharacterized protein</fullName>
    </submittedName>
</protein>
<sequence>MAASQYRESYTQDTQDTSLFYFIYPQRQHVSLAIILRYGTLRTINSINIKHQRQNGQWRESEVFSL</sequence>
<organism evidence="1 2">
    <name type="scientific">Streblomastix strix</name>
    <dbReference type="NCBI Taxonomy" id="222440"/>
    <lineage>
        <taxon>Eukaryota</taxon>
        <taxon>Metamonada</taxon>
        <taxon>Preaxostyla</taxon>
        <taxon>Oxymonadida</taxon>
        <taxon>Streblomastigidae</taxon>
        <taxon>Streblomastix</taxon>
    </lineage>
</organism>
<gene>
    <name evidence="1" type="ORF">EZS28_056052</name>
</gene>
<dbReference type="Proteomes" id="UP000324800">
    <property type="component" value="Unassembled WGS sequence"/>
</dbReference>
<dbReference type="EMBL" id="SNRW01049080">
    <property type="protein sequence ID" value="KAA6311797.1"/>
    <property type="molecule type" value="Genomic_DNA"/>
</dbReference>
<proteinExistence type="predicted"/>
<dbReference type="AlphaFoldDB" id="A0A5J4PQI3"/>
<evidence type="ECO:0000313" key="2">
    <source>
        <dbReference type="Proteomes" id="UP000324800"/>
    </source>
</evidence>
<name>A0A5J4PQI3_9EUKA</name>
<comment type="caution">
    <text evidence="1">The sequence shown here is derived from an EMBL/GenBank/DDBJ whole genome shotgun (WGS) entry which is preliminary data.</text>
</comment>
<accession>A0A5J4PQI3</accession>